<feature type="domain" description="Activator of Hsp90 ATPase homologue 1/2-like C-terminal" evidence="2">
    <location>
        <begin position="31"/>
        <end position="148"/>
    </location>
</feature>
<protein>
    <submittedName>
        <fullName evidence="3">SRPBCC domain-containing protein</fullName>
    </submittedName>
</protein>
<dbReference type="Gene3D" id="3.30.530.20">
    <property type="match status" value="1"/>
</dbReference>
<gene>
    <name evidence="3" type="ORF">ACF05T_30330</name>
</gene>
<dbReference type="InterPro" id="IPR023393">
    <property type="entry name" value="START-like_dom_sf"/>
</dbReference>
<comment type="similarity">
    <text evidence="1">Belongs to the AHA1 family.</text>
</comment>
<evidence type="ECO:0000313" key="3">
    <source>
        <dbReference type="EMBL" id="MFF8280339.1"/>
    </source>
</evidence>
<accession>A0ABW6YKE7</accession>
<dbReference type="InterPro" id="IPR013538">
    <property type="entry name" value="ASHA1/2-like_C"/>
</dbReference>
<proteinExistence type="inferred from homology"/>
<name>A0ABW6YKE7_9ACTN</name>
<dbReference type="SUPFAM" id="SSF55961">
    <property type="entry name" value="Bet v1-like"/>
    <property type="match status" value="1"/>
</dbReference>
<keyword evidence="4" id="KW-1185">Reference proteome</keyword>
<dbReference type="EMBL" id="JBIBSM010000021">
    <property type="protein sequence ID" value="MFF8280339.1"/>
    <property type="molecule type" value="Genomic_DNA"/>
</dbReference>
<dbReference type="Proteomes" id="UP001603013">
    <property type="component" value="Unassembled WGS sequence"/>
</dbReference>
<reference evidence="3 4" key="1">
    <citation type="submission" date="2024-10" db="EMBL/GenBank/DDBJ databases">
        <title>The Natural Products Discovery Center: Release of the First 8490 Sequenced Strains for Exploring Actinobacteria Biosynthetic Diversity.</title>
        <authorList>
            <person name="Kalkreuter E."/>
            <person name="Kautsar S.A."/>
            <person name="Yang D."/>
            <person name="Bader C.D."/>
            <person name="Teijaro C.N."/>
            <person name="Fluegel L."/>
            <person name="Davis C.M."/>
            <person name="Simpson J.R."/>
            <person name="Lauterbach L."/>
            <person name="Steele A.D."/>
            <person name="Gui C."/>
            <person name="Meng S."/>
            <person name="Li G."/>
            <person name="Viehrig K."/>
            <person name="Ye F."/>
            <person name="Su P."/>
            <person name="Kiefer A.F."/>
            <person name="Nichols A."/>
            <person name="Cepeda A.J."/>
            <person name="Yan W."/>
            <person name="Fan B."/>
            <person name="Jiang Y."/>
            <person name="Adhikari A."/>
            <person name="Zheng C.-J."/>
            <person name="Schuster L."/>
            <person name="Cowan T.M."/>
            <person name="Smanski M.J."/>
            <person name="Chevrette M.G."/>
            <person name="De Carvalho L.P.S."/>
            <person name="Shen B."/>
        </authorList>
    </citation>
    <scope>NUCLEOTIDE SEQUENCE [LARGE SCALE GENOMIC DNA]</scope>
    <source>
        <strain evidence="3 4">NPDC015755</strain>
    </source>
</reference>
<comment type="caution">
    <text evidence="3">The sequence shown here is derived from an EMBL/GenBank/DDBJ whole genome shotgun (WGS) entry which is preliminary data.</text>
</comment>
<dbReference type="RefSeq" id="WP_391937190.1">
    <property type="nucleotide sequence ID" value="NZ_JBIBSM010000021.1"/>
</dbReference>
<dbReference type="Pfam" id="PF08327">
    <property type="entry name" value="AHSA1"/>
    <property type="match status" value="1"/>
</dbReference>
<sequence>MDAGAMSRIPRGRCETHGGDLHHLRYVIDLDHPMARAWTAVATPEGLREWLCAADRLEPRLGGAVTLRWLNGDTVVSGRVTAWDAEYVAEYTVGPPHGRIRFHLEPGGGDGGSTVLRFTNEFRGTPEDKLDMLAGWHDHFERLAEALEGRPTDWLEWTAERWQHLRDLYARDEAPWPRWEP</sequence>
<organism evidence="3 4">
    <name type="scientific">Streptomyces lateritius</name>
    <dbReference type="NCBI Taxonomy" id="67313"/>
    <lineage>
        <taxon>Bacteria</taxon>
        <taxon>Bacillati</taxon>
        <taxon>Actinomycetota</taxon>
        <taxon>Actinomycetes</taxon>
        <taxon>Kitasatosporales</taxon>
        <taxon>Streptomycetaceae</taxon>
        <taxon>Streptomyces</taxon>
    </lineage>
</organism>
<evidence type="ECO:0000256" key="1">
    <source>
        <dbReference type="ARBA" id="ARBA00006817"/>
    </source>
</evidence>
<evidence type="ECO:0000259" key="2">
    <source>
        <dbReference type="Pfam" id="PF08327"/>
    </source>
</evidence>
<evidence type="ECO:0000313" key="4">
    <source>
        <dbReference type="Proteomes" id="UP001603013"/>
    </source>
</evidence>